<evidence type="ECO:0000313" key="2">
    <source>
        <dbReference type="EMBL" id="KJA24103.1"/>
    </source>
</evidence>
<accession>A0A0D2MK80</accession>
<keyword evidence="3" id="KW-1185">Reference proteome</keyword>
<feature type="transmembrane region" description="Helical" evidence="1">
    <location>
        <begin position="15"/>
        <end position="33"/>
    </location>
</feature>
<evidence type="ECO:0000313" key="3">
    <source>
        <dbReference type="Proteomes" id="UP000054270"/>
    </source>
</evidence>
<proteinExistence type="predicted"/>
<organism evidence="2 3">
    <name type="scientific">Hypholoma sublateritium (strain FD-334 SS-4)</name>
    <dbReference type="NCBI Taxonomy" id="945553"/>
    <lineage>
        <taxon>Eukaryota</taxon>
        <taxon>Fungi</taxon>
        <taxon>Dikarya</taxon>
        <taxon>Basidiomycota</taxon>
        <taxon>Agaricomycotina</taxon>
        <taxon>Agaricomycetes</taxon>
        <taxon>Agaricomycetidae</taxon>
        <taxon>Agaricales</taxon>
        <taxon>Agaricineae</taxon>
        <taxon>Strophariaceae</taxon>
        <taxon>Hypholoma</taxon>
    </lineage>
</organism>
<gene>
    <name evidence="2" type="ORF">HYPSUDRAFT_65907</name>
</gene>
<reference evidence="3" key="1">
    <citation type="submission" date="2014-04" db="EMBL/GenBank/DDBJ databases">
        <title>Evolutionary Origins and Diversification of the Mycorrhizal Mutualists.</title>
        <authorList>
            <consortium name="DOE Joint Genome Institute"/>
            <consortium name="Mycorrhizal Genomics Consortium"/>
            <person name="Kohler A."/>
            <person name="Kuo A."/>
            <person name="Nagy L.G."/>
            <person name="Floudas D."/>
            <person name="Copeland A."/>
            <person name="Barry K.W."/>
            <person name="Cichocki N."/>
            <person name="Veneault-Fourrey C."/>
            <person name="LaButti K."/>
            <person name="Lindquist E.A."/>
            <person name="Lipzen A."/>
            <person name="Lundell T."/>
            <person name="Morin E."/>
            <person name="Murat C."/>
            <person name="Riley R."/>
            <person name="Ohm R."/>
            <person name="Sun H."/>
            <person name="Tunlid A."/>
            <person name="Henrissat B."/>
            <person name="Grigoriev I.V."/>
            <person name="Hibbett D.S."/>
            <person name="Martin F."/>
        </authorList>
    </citation>
    <scope>NUCLEOTIDE SEQUENCE [LARGE SCALE GENOMIC DNA]</scope>
    <source>
        <strain evidence="3">FD-334 SS-4</strain>
    </source>
</reference>
<keyword evidence="1" id="KW-0812">Transmembrane</keyword>
<protein>
    <submittedName>
        <fullName evidence="2">Uncharacterized protein</fullName>
    </submittedName>
</protein>
<keyword evidence="1" id="KW-1133">Transmembrane helix</keyword>
<dbReference type="AlphaFoldDB" id="A0A0D2MK80"/>
<name>A0A0D2MK80_HYPSF</name>
<dbReference type="Proteomes" id="UP000054270">
    <property type="component" value="Unassembled WGS sequence"/>
</dbReference>
<dbReference type="EMBL" id="KN817539">
    <property type="protein sequence ID" value="KJA24103.1"/>
    <property type="molecule type" value="Genomic_DNA"/>
</dbReference>
<keyword evidence="1" id="KW-0472">Membrane</keyword>
<sequence length="63" mass="7140">MQTTGDLVVFHLPSVLWPSGYWFTFSVAMLMLAQRKKDTYASLASSHLVLKKYPFTGSLCGRR</sequence>
<evidence type="ECO:0000256" key="1">
    <source>
        <dbReference type="SAM" id="Phobius"/>
    </source>
</evidence>